<dbReference type="InParanoid" id="G0MUZ3"/>
<accession>G0MUZ3</accession>
<sequence length="100" mass="11526">MPILKQYKHLTERCADEVYSVVKNSSKKAVLLVPYNPDIDANIATKISPIVDKYGKEIDIYSMALPDQYDIFVIVDKDTVKMFHEDDLESVLKERYGIEN</sequence>
<dbReference type="Proteomes" id="UP000008068">
    <property type="component" value="Unassembled WGS sequence"/>
</dbReference>
<evidence type="ECO:0000313" key="1">
    <source>
        <dbReference type="EMBL" id="EGT44492.1"/>
    </source>
</evidence>
<dbReference type="EMBL" id="GL379813">
    <property type="protein sequence ID" value="EGT44492.1"/>
    <property type="molecule type" value="Genomic_DNA"/>
</dbReference>
<keyword evidence="2" id="KW-1185">Reference proteome</keyword>
<dbReference type="HOGENOM" id="CLU_2308516_0_0_1"/>
<gene>
    <name evidence="1" type="ORF">CAEBREN_07259</name>
</gene>
<protein>
    <submittedName>
        <fullName evidence="1">Uncharacterized protein</fullName>
    </submittedName>
</protein>
<proteinExistence type="predicted"/>
<evidence type="ECO:0000313" key="2">
    <source>
        <dbReference type="Proteomes" id="UP000008068"/>
    </source>
</evidence>
<organism evidence="2">
    <name type="scientific">Caenorhabditis brenneri</name>
    <name type="common">Nematode worm</name>
    <dbReference type="NCBI Taxonomy" id="135651"/>
    <lineage>
        <taxon>Eukaryota</taxon>
        <taxon>Metazoa</taxon>
        <taxon>Ecdysozoa</taxon>
        <taxon>Nematoda</taxon>
        <taxon>Chromadorea</taxon>
        <taxon>Rhabditida</taxon>
        <taxon>Rhabditina</taxon>
        <taxon>Rhabditomorpha</taxon>
        <taxon>Rhabditoidea</taxon>
        <taxon>Rhabditidae</taxon>
        <taxon>Peloderinae</taxon>
        <taxon>Caenorhabditis</taxon>
    </lineage>
</organism>
<reference evidence="2" key="1">
    <citation type="submission" date="2011-07" db="EMBL/GenBank/DDBJ databases">
        <authorList>
            <consortium name="Caenorhabditis brenneri Sequencing and Analysis Consortium"/>
            <person name="Wilson R.K."/>
        </authorList>
    </citation>
    <scope>NUCLEOTIDE SEQUENCE [LARGE SCALE GENOMIC DNA]</scope>
    <source>
        <strain evidence="2">PB2801</strain>
    </source>
</reference>
<name>G0MUZ3_CAEBE</name>
<dbReference type="AlphaFoldDB" id="G0MUZ3"/>